<feature type="domain" description="ABC transporter" evidence="4">
    <location>
        <begin position="22"/>
        <end position="255"/>
    </location>
</feature>
<dbReference type="STRING" id="162209.IJ22_05910"/>
<dbReference type="EMBL" id="CP013652">
    <property type="protein sequence ID" value="ALS20978.1"/>
    <property type="molecule type" value="Genomic_DNA"/>
</dbReference>
<sequence>MIEVRNLHKSFRLPPNHPSRWERLKSVLSGAGAEKIAVREINFTIEQGEFVGYIGPNGAGKSTTIKMLAGILHPSSGEVRIGGLNPHKDRRRVASRIGVVFGQRSQLWWDLPVRDSFDILAAMYRIDPRRKAKTLGELDELLELRDLMDVPVRKLSLGQRMRADLAAALLHEPELLFLDEPTIGLDILAKRNIRKLLSTVNRELGKTVLLTTHDMDDIEQLCSRVMVINHGSLVYDGTIGQLRERIGLPTLLQVTFTSEADVPGPDALPEFSIAKTSGRGLAIHFNRRDIPAMEVLRKLESFGTIIDVHMEEPDFEEVIHQIY</sequence>
<evidence type="ECO:0000256" key="3">
    <source>
        <dbReference type="ARBA" id="ARBA00022840"/>
    </source>
</evidence>
<keyword evidence="6" id="KW-1185">Reference proteome</keyword>
<dbReference type="Gene3D" id="3.40.50.300">
    <property type="entry name" value="P-loop containing nucleotide triphosphate hydrolases"/>
    <property type="match status" value="1"/>
</dbReference>
<dbReference type="PATRIC" id="fig|162209.4.peg.625"/>
<protein>
    <submittedName>
        <fullName evidence="5">ABC transporter ATP-binding protein</fullName>
    </submittedName>
</protein>
<dbReference type="RefSeq" id="WP_062407098.1">
    <property type="nucleotide sequence ID" value="NZ_CP013652.1"/>
</dbReference>
<dbReference type="Pfam" id="PF00005">
    <property type="entry name" value="ABC_tran"/>
    <property type="match status" value="1"/>
</dbReference>
<proteinExistence type="predicted"/>
<dbReference type="SUPFAM" id="SSF52540">
    <property type="entry name" value="P-loop containing nucleoside triphosphate hydrolases"/>
    <property type="match status" value="1"/>
</dbReference>
<organism evidence="5 6">
    <name type="scientific">Paenibacillus naphthalenovorans</name>
    <dbReference type="NCBI Taxonomy" id="162209"/>
    <lineage>
        <taxon>Bacteria</taxon>
        <taxon>Bacillati</taxon>
        <taxon>Bacillota</taxon>
        <taxon>Bacilli</taxon>
        <taxon>Bacillales</taxon>
        <taxon>Paenibacillaceae</taxon>
        <taxon>Paenibacillus</taxon>
    </lineage>
</organism>
<dbReference type="SMART" id="SM00382">
    <property type="entry name" value="AAA"/>
    <property type="match status" value="1"/>
</dbReference>
<dbReference type="InterPro" id="IPR027417">
    <property type="entry name" value="P-loop_NTPase"/>
</dbReference>
<dbReference type="InterPro" id="IPR017871">
    <property type="entry name" value="ABC_transporter-like_CS"/>
</dbReference>
<reference evidence="5 6" key="2">
    <citation type="journal article" date="2016" name="Genome Announc.">
        <title>Complete Genome Sequences of Two Interactive Moderate Thermophiles, Paenibacillus napthalenovorans 32O-Y and Paenibacillus sp. 32O-W.</title>
        <authorList>
            <person name="Butler R.R.III."/>
            <person name="Wang J."/>
            <person name="Stark B.C."/>
            <person name="Pombert J.F."/>
        </authorList>
    </citation>
    <scope>NUCLEOTIDE SEQUENCE [LARGE SCALE GENOMIC DNA]</scope>
    <source>
        <strain evidence="5 6">32O-Y</strain>
    </source>
</reference>
<gene>
    <name evidence="5" type="ORF">IJ22_05910</name>
</gene>
<reference evidence="6" key="1">
    <citation type="submission" date="2015-12" db="EMBL/GenBank/DDBJ databases">
        <title>Complete genome sequences of two moderately thermophilic Paenibacillus species.</title>
        <authorList>
            <person name="Butler R.III."/>
            <person name="Wang J."/>
            <person name="Stark B.C."/>
            <person name="Pombert J.-F."/>
        </authorList>
    </citation>
    <scope>NUCLEOTIDE SEQUENCE [LARGE SCALE GENOMIC DNA]</scope>
    <source>
        <strain evidence="6">32O-Y</strain>
    </source>
</reference>
<dbReference type="AlphaFoldDB" id="A0A0U2KWB6"/>
<dbReference type="GO" id="GO:0005524">
    <property type="term" value="F:ATP binding"/>
    <property type="evidence" value="ECO:0007669"/>
    <property type="project" value="UniProtKB-KW"/>
</dbReference>
<evidence type="ECO:0000313" key="5">
    <source>
        <dbReference type="EMBL" id="ALS20978.1"/>
    </source>
</evidence>
<dbReference type="InterPro" id="IPR003439">
    <property type="entry name" value="ABC_transporter-like_ATP-bd"/>
</dbReference>
<evidence type="ECO:0000256" key="2">
    <source>
        <dbReference type="ARBA" id="ARBA00022741"/>
    </source>
</evidence>
<dbReference type="PANTHER" id="PTHR42711">
    <property type="entry name" value="ABC TRANSPORTER ATP-BINDING PROTEIN"/>
    <property type="match status" value="1"/>
</dbReference>
<dbReference type="GO" id="GO:0016887">
    <property type="term" value="F:ATP hydrolysis activity"/>
    <property type="evidence" value="ECO:0007669"/>
    <property type="project" value="InterPro"/>
</dbReference>
<dbReference type="OrthoDB" id="9804819at2"/>
<dbReference type="PROSITE" id="PS00211">
    <property type="entry name" value="ABC_TRANSPORTER_1"/>
    <property type="match status" value="1"/>
</dbReference>
<evidence type="ECO:0000256" key="1">
    <source>
        <dbReference type="ARBA" id="ARBA00022448"/>
    </source>
</evidence>
<dbReference type="PROSITE" id="PS50893">
    <property type="entry name" value="ABC_TRANSPORTER_2"/>
    <property type="match status" value="1"/>
</dbReference>
<keyword evidence="3 5" id="KW-0067">ATP-binding</keyword>
<accession>A0A0U2KWB6</accession>
<dbReference type="PANTHER" id="PTHR42711:SF1">
    <property type="entry name" value="ABC-TRANSPORT PROTEIN, ATP-BINDING COMPONENT"/>
    <property type="match status" value="1"/>
</dbReference>
<name>A0A0U2KWB6_9BACL</name>
<evidence type="ECO:0000259" key="4">
    <source>
        <dbReference type="PROSITE" id="PS50893"/>
    </source>
</evidence>
<dbReference type="InterPro" id="IPR050763">
    <property type="entry name" value="ABC_transporter_ATP-binding"/>
</dbReference>
<dbReference type="KEGG" id="pnp:IJ22_05910"/>
<keyword evidence="2" id="KW-0547">Nucleotide-binding</keyword>
<keyword evidence="1" id="KW-0813">Transport</keyword>
<dbReference type="InterPro" id="IPR003593">
    <property type="entry name" value="AAA+_ATPase"/>
</dbReference>
<evidence type="ECO:0000313" key="6">
    <source>
        <dbReference type="Proteomes" id="UP000061660"/>
    </source>
</evidence>
<dbReference type="Proteomes" id="UP000061660">
    <property type="component" value="Chromosome"/>
</dbReference>